<organism evidence="2 3">
    <name type="scientific">Treponema pedis</name>
    <dbReference type="NCBI Taxonomy" id="409322"/>
    <lineage>
        <taxon>Bacteria</taxon>
        <taxon>Pseudomonadati</taxon>
        <taxon>Spirochaetota</taxon>
        <taxon>Spirochaetia</taxon>
        <taxon>Spirochaetales</taxon>
        <taxon>Treponemataceae</taxon>
        <taxon>Treponema</taxon>
    </lineage>
</organism>
<protein>
    <submittedName>
        <fullName evidence="2">GNAT family N-acetyltransferase</fullName>
    </submittedName>
</protein>
<dbReference type="Gene3D" id="3.40.630.30">
    <property type="match status" value="1"/>
</dbReference>
<sequence length="167" mass="19831">MIRLAQTEDIPRIAEINIAGWRHAYIDIVPNEFLFKELSVLKTVKNLEENFMSEKIRYVYEDDKDKIIKGMCIVGNCRDDDTVEGFELMAIYIEPAFIRCGIGTEFIKHFEKTAQMQNKRELYIWCLEKNRNARAFYEKFGYKLDGKTKMLDRIKALEVRYKKILNL</sequence>
<feature type="domain" description="N-acetyltransferase" evidence="1">
    <location>
        <begin position="1"/>
        <end position="166"/>
    </location>
</feature>
<dbReference type="GO" id="GO:0016747">
    <property type="term" value="F:acyltransferase activity, transferring groups other than amino-acyl groups"/>
    <property type="evidence" value="ECO:0007669"/>
    <property type="project" value="InterPro"/>
</dbReference>
<keyword evidence="2" id="KW-0808">Transferase</keyword>
<dbReference type="Proteomes" id="UP000593915">
    <property type="component" value="Chromosome"/>
</dbReference>
<dbReference type="InterPro" id="IPR000182">
    <property type="entry name" value="GNAT_dom"/>
</dbReference>
<evidence type="ECO:0000259" key="1">
    <source>
        <dbReference type="PROSITE" id="PS51186"/>
    </source>
</evidence>
<dbReference type="PROSITE" id="PS51186">
    <property type="entry name" value="GNAT"/>
    <property type="match status" value="1"/>
</dbReference>
<evidence type="ECO:0000313" key="3">
    <source>
        <dbReference type="Proteomes" id="UP000593915"/>
    </source>
</evidence>
<dbReference type="RefSeq" id="WP_194075411.1">
    <property type="nucleotide sequence ID" value="NZ_CP061839.1"/>
</dbReference>
<dbReference type="InterPro" id="IPR016181">
    <property type="entry name" value="Acyl_CoA_acyltransferase"/>
</dbReference>
<accession>A0A7S6WME8</accession>
<name>A0A7S6WME8_9SPIR</name>
<dbReference type="Pfam" id="PF13508">
    <property type="entry name" value="Acetyltransf_7"/>
    <property type="match status" value="1"/>
</dbReference>
<gene>
    <name evidence="2" type="ORF">IFE08_07765</name>
</gene>
<proteinExistence type="predicted"/>
<dbReference type="AlphaFoldDB" id="A0A7S6WME8"/>
<dbReference type="CDD" id="cd04301">
    <property type="entry name" value="NAT_SF"/>
    <property type="match status" value="1"/>
</dbReference>
<dbReference type="SUPFAM" id="SSF55729">
    <property type="entry name" value="Acyl-CoA N-acyltransferases (Nat)"/>
    <property type="match status" value="1"/>
</dbReference>
<dbReference type="EMBL" id="CP061839">
    <property type="protein sequence ID" value="QOW59771.1"/>
    <property type="molecule type" value="Genomic_DNA"/>
</dbReference>
<evidence type="ECO:0000313" key="2">
    <source>
        <dbReference type="EMBL" id="QOW59771.1"/>
    </source>
</evidence>
<reference evidence="2 3" key="1">
    <citation type="submission" date="2020-09" db="EMBL/GenBank/DDBJ databases">
        <title>Characterization of Treponema spp. from bovine digital dermatitis in Korea.</title>
        <authorList>
            <person name="Espiritu H.M."/>
            <person name="Cho Y.I."/>
            <person name="Mamuad L."/>
        </authorList>
    </citation>
    <scope>NUCLEOTIDE SEQUENCE [LARGE SCALE GENOMIC DNA]</scope>
    <source>
        <strain evidence="2 3">KS1</strain>
    </source>
</reference>